<evidence type="ECO:0000313" key="1">
    <source>
        <dbReference type="EMBL" id="VDL64453.1"/>
    </source>
</evidence>
<dbReference type="WBParaSite" id="HDID_0001097401-mRNA-1">
    <property type="protein sequence ID" value="HDID_0001097401-mRNA-1"/>
    <property type="gene ID" value="HDID_0001097401"/>
</dbReference>
<dbReference type="Proteomes" id="UP000274504">
    <property type="component" value="Unassembled WGS sequence"/>
</dbReference>
<evidence type="ECO:0000313" key="4">
    <source>
        <dbReference type="Proteomes" id="UP000321570"/>
    </source>
</evidence>
<gene>
    <name evidence="1" type="ORF">HDID_LOCUS10971</name>
    <name evidence="2" type="ORF">WMSIL1_LOCUS1572</name>
</gene>
<organism evidence="5">
    <name type="scientific">Hymenolepis diminuta</name>
    <name type="common">Rat tapeworm</name>
    <dbReference type="NCBI Taxonomy" id="6216"/>
    <lineage>
        <taxon>Eukaryota</taxon>
        <taxon>Metazoa</taxon>
        <taxon>Spiralia</taxon>
        <taxon>Lophotrochozoa</taxon>
        <taxon>Platyhelminthes</taxon>
        <taxon>Cestoda</taxon>
        <taxon>Eucestoda</taxon>
        <taxon>Cyclophyllidea</taxon>
        <taxon>Hymenolepididae</taxon>
        <taxon>Hymenolepis</taxon>
    </lineage>
</organism>
<dbReference type="EMBL" id="UYSG01012203">
    <property type="protein sequence ID" value="VDL64453.1"/>
    <property type="molecule type" value="Genomic_DNA"/>
</dbReference>
<reference evidence="1 3" key="2">
    <citation type="submission" date="2018-11" db="EMBL/GenBank/DDBJ databases">
        <authorList>
            <consortium name="Pathogen Informatics"/>
        </authorList>
    </citation>
    <scope>NUCLEOTIDE SEQUENCE [LARGE SCALE GENOMIC DNA]</scope>
</reference>
<evidence type="ECO:0000313" key="2">
    <source>
        <dbReference type="EMBL" id="VUZ40399.1"/>
    </source>
</evidence>
<evidence type="ECO:0000313" key="5">
    <source>
        <dbReference type="WBParaSite" id="HDID_0001097401-mRNA-1"/>
    </source>
</evidence>
<proteinExistence type="predicted"/>
<evidence type="ECO:0000313" key="3">
    <source>
        <dbReference type="Proteomes" id="UP000274504"/>
    </source>
</evidence>
<keyword evidence="4" id="KW-1185">Reference proteome</keyword>
<dbReference type="EMBL" id="CABIJS010000033">
    <property type="protein sequence ID" value="VUZ40399.1"/>
    <property type="molecule type" value="Genomic_DNA"/>
</dbReference>
<reference evidence="5" key="1">
    <citation type="submission" date="2017-02" db="UniProtKB">
        <authorList>
            <consortium name="WormBaseParasite"/>
        </authorList>
    </citation>
    <scope>IDENTIFICATION</scope>
</reference>
<dbReference type="AlphaFoldDB" id="A0A0R3SYX8"/>
<name>A0A0R3SYX8_HYMDI</name>
<dbReference type="Proteomes" id="UP000321570">
    <property type="component" value="Unassembled WGS sequence"/>
</dbReference>
<sequence length="90" mass="9894">MRSGSPKLDTVPFKVSSASGDAMQLSGAMKCEATFRGKTAAILCYVADHNINLLRLDWIGHIQRTGAENPRCNLPTSTNKRDDEAIFNRI</sequence>
<dbReference type="OrthoDB" id="6284779at2759"/>
<reference evidence="2 4" key="3">
    <citation type="submission" date="2019-07" db="EMBL/GenBank/DDBJ databases">
        <authorList>
            <person name="Jastrzebski P J."/>
            <person name="Paukszto L."/>
            <person name="Jastrzebski P J."/>
        </authorList>
    </citation>
    <scope>NUCLEOTIDE SEQUENCE [LARGE SCALE GENOMIC DNA]</scope>
    <source>
        <strain evidence="2 4">WMS-il1</strain>
    </source>
</reference>
<accession>A0A0R3SYX8</accession>
<protein>
    <submittedName>
        <fullName evidence="1 5">Uncharacterized protein</fullName>
    </submittedName>
</protein>